<dbReference type="PANTHER" id="PTHR19303:SF72">
    <property type="entry name" value="DDE SUPERFAMILY ENDONUCLEASE CONTAINING PROTEIN"/>
    <property type="match status" value="1"/>
</dbReference>
<dbReference type="InterPro" id="IPR050863">
    <property type="entry name" value="CenT-Element_Derived"/>
</dbReference>
<organism evidence="2 3">
    <name type="scientific">Tritrichomonas musculus</name>
    <dbReference type="NCBI Taxonomy" id="1915356"/>
    <lineage>
        <taxon>Eukaryota</taxon>
        <taxon>Metamonada</taxon>
        <taxon>Parabasalia</taxon>
        <taxon>Tritrichomonadida</taxon>
        <taxon>Tritrichomonadidae</taxon>
        <taxon>Tritrichomonas</taxon>
    </lineage>
</organism>
<dbReference type="Pfam" id="PF03184">
    <property type="entry name" value="DDE_1"/>
    <property type="match status" value="1"/>
</dbReference>
<dbReference type="EMBL" id="JAPFFF010000028">
    <property type="protein sequence ID" value="KAK8847228.1"/>
    <property type="molecule type" value="Genomic_DNA"/>
</dbReference>
<protein>
    <recommendedName>
        <fullName evidence="1">DDE-1 domain-containing protein</fullName>
    </recommendedName>
</protein>
<gene>
    <name evidence="2" type="ORF">M9Y10_019812</name>
</gene>
<evidence type="ECO:0000313" key="2">
    <source>
        <dbReference type="EMBL" id="KAK8847228.1"/>
    </source>
</evidence>
<comment type="caution">
    <text evidence="2">The sequence shown here is derived from an EMBL/GenBank/DDBJ whole genome shotgun (WGS) entry which is preliminary data.</text>
</comment>
<sequence length="383" mass="45098">MLNAFGNPHRNYKLKKNLCEEIIQQMNAGNLYNCHLIAELSRKHNIPIRTLYNWQHKIEGNDEWRPYKKRRRSDRKLTDDQENNIADFIEKNYVDQHKHFNDSSFAKLAYSLDYSIRDFKCSHHFISDFKKRNRFSSRKAHFKKRPNNFSNDDIEKFIQKIKEEMEKSNYTEIWVNCDETQWTILPKRASTWAKTNTDNIYISCSDNDKEAITALCTIQGVPEFKKLPLFLIGKDQTENQKKTPFPKNIQPHKTTFSNSGWNNEILFRKYLRFLRKQFPQNSKINLILDQSSTHKGNETESLANKLNIKFYFIPAGCTDNLQPLDIRVNGVIKAIGDKKKADLMDILEEEQVGISNSISVLIDIWDNIISIDTIQDSWSLYTQ</sequence>
<reference evidence="2 3" key="1">
    <citation type="submission" date="2024-04" db="EMBL/GenBank/DDBJ databases">
        <title>Tritrichomonas musculus Genome.</title>
        <authorList>
            <person name="Alves-Ferreira E."/>
            <person name="Grigg M."/>
            <person name="Lorenzi H."/>
            <person name="Galac M."/>
        </authorList>
    </citation>
    <scope>NUCLEOTIDE SEQUENCE [LARGE SCALE GENOMIC DNA]</scope>
    <source>
        <strain evidence="2 3">EAF2021</strain>
    </source>
</reference>
<evidence type="ECO:0000313" key="3">
    <source>
        <dbReference type="Proteomes" id="UP001470230"/>
    </source>
</evidence>
<evidence type="ECO:0000259" key="1">
    <source>
        <dbReference type="Pfam" id="PF03184"/>
    </source>
</evidence>
<name>A0ABR2HHH6_9EUKA</name>
<keyword evidence="3" id="KW-1185">Reference proteome</keyword>
<dbReference type="Proteomes" id="UP001470230">
    <property type="component" value="Unassembled WGS sequence"/>
</dbReference>
<proteinExistence type="predicted"/>
<dbReference type="InterPro" id="IPR004875">
    <property type="entry name" value="DDE_SF_endonuclease_dom"/>
</dbReference>
<feature type="domain" description="DDE-1" evidence="1">
    <location>
        <begin position="224"/>
        <end position="378"/>
    </location>
</feature>
<accession>A0ABR2HHH6</accession>
<dbReference type="PANTHER" id="PTHR19303">
    <property type="entry name" value="TRANSPOSON"/>
    <property type="match status" value="1"/>
</dbReference>